<name>A0A3E0WWK9_9GAMM</name>
<comment type="caution">
    <text evidence="1">The sequence shown here is derived from an EMBL/GenBank/DDBJ whole genome shotgun (WGS) entry which is preliminary data.</text>
</comment>
<organism evidence="1 2">
    <name type="scientific">Alkalilimnicola ehrlichii</name>
    <dbReference type="NCBI Taxonomy" id="351052"/>
    <lineage>
        <taxon>Bacteria</taxon>
        <taxon>Pseudomonadati</taxon>
        <taxon>Pseudomonadota</taxon>
        <taxon>Gammaproteobacteria</taxon>
        <taxon>Chromatiales</taxon>
        <taxon>Ectothiorhodospiraceae</taxon>
        <taxon>Alkalilimnicola</taxon>
    </lineage>
</organism>
<evidence type="ECO:0000313" key="2">
    <source>
        <dbReference type="Proteomes" id="UP000256763"/>
    </source>
</evidence>
<proteinExistence type="predicted"/>
<dbReference type="AlphaFoldDB" id="A0A3E0WWK9"/>
<dbReference type="Proteomes" id="UP000256763">
    <property type="component" value="Unassembled WGS sequence"/>
</dbReference>
<reference evidence="2" key="1">
    <citation type="submission" date="2017-05" db="EMBL/GenBank/DDBJ databases">
        <authorList>
            <person name="Sharma S."/>
            <person name="Sidhu C."/>
            <person name="Pinnaka A.K."/>
        </authorList>
    </citation>
    <scope>NUCLEOTIDE SEQUENCE [LARGE SCALE GENOMIC DNA]</scope>
    <source>
        <strain evidence="2">AK93</strain>
    </source>
</reference>
<keyword evidence="2" id="KW-1185">Reference proteome</keyword>
<dbReference type="OrthoDB" id="2455843at2"/>
<dbReference type="EMBL" id="NFZW01000007">
    <property type="protein sequence ID" value="RFA37362.1"/>
    <property type="molecule type" value="Genomic_DNA"/>
</dbReference>
<evidence type="ECO:0000313" key="1">
    <source>
        <dbReference type="EMBL" id="RFA37362.1"/>
    </source>
</evidence>
<dbReference type="RefSeq" id="WP_116301697.1">
    <property type="nucleotide sequence ID" value="NZ_NFZV01000006.1"/>
</dbReference>
<accession>A0A3E0WWK9</accession>
<sequence>MRWNYRIVRKQGVLAVFEVYYDEDGKPETCTADPVAPQGETLDELRGDLEHYVAALASPILDIEQFRNQW</sequence>
<gene>
    <name evidence="1" type="ORF">CAL65_08640</name>
</gene>
<protein>
    <submittedName>
        <fullName evidence="1">Uncharacterized protein</fullName>
    </submittedName>
</protein>